<sequence>MPAADGRIPLCPTGMHPQPNGGPPWPKTPHSRSQIALWRKRRPVTASFSTG</sequence>
<dbReference type="Proteomes" id="UP001589575">
    <property type="component" value="Unassembled WGS sequence"/>
</dbReference>
<reference evidence="2 3" key="1">
    <citation type="submission" date="2024-09" db="EMBL/GenBank/DDBJ databases">
        <authorList>
            <person name="Sun Q."/>
            <person name="Mori K."/>
        </authorList>
    </citation>
    <scope>NUCLEOTIDE SEQUENCE [LARGE SCALE GENOMIC DNA]</scope>
    <source>
        <strain evidence="2 3">CCM 7609</strain>
    </source>
</reference>
<comment type="caution">
    <text evidence="2">The sequence shown here is derived from an EMBL/GenBank/DDBJ whole genome shotgun (WGS) entry which is preliminary data.</text>
</comment>
<organism evidence="2 3">
    <name type="scientific">Citricoccus parietis</name>
    <dbReference type="NCBI Taxonomy" id="592307"/>
    <lineage>
        <taxon>Bacteria</taxon>
        <taxon>Bacillati</taxon>
        <taxon>Actinomycetota</taxon>
        <taxon>Actinomycetes</taxon>
        <taxon>Micrococcales</taxon>
        <taxon>Micrococcaceae</taxon>
        <taxon>Citricoccus</taxon>
    </lineage>
</organism>
<evidence type="ECO:0000313" key="3">
    <source>
        <dbReference type="Proteomes" id="UP001589575"/>
    </source>
</evidence>
<name>A0ABV5G4F3_9MICC</name>
<proteinExistence type="predicted"/>
<accession>A0ABV5G4F3</accession>
<gene>
    <name evidence="2" type="ORF">ACFFX0_22480</name>
</gene>
<feature type="region of interest" description="Disordered" evidence="1">
    <location>
        <begin position="1"/>
        <end position="35"/>
    </location>
</feature>
<dbReference type="EMBL" id="JBHMFI010000001">
    <property type="protein sequence ID" value="MFB9073816.1"/>
    <property type="molecule type" value="Genomic_DNA"/>
</dbReference>
<protein>
    <submittedName>
        <fullName evidence="2">Uncharacterized protein</fullName>
    </submittedName>
</protein>
<keyword evidence="3" id="KW-1185">Reference proteome</keyword>
<evidence type="ECO:0000313" key="2">
    <source>
        <dbReference type="EMBL" id="MFB9073816.1"/>
    </source>
</evidence>
<evidence type="ECO:0000256" key="1">
    <source>
        <dbReference type="SAM" id="MobiDB-lite"/>
    </source>
</evidence>